<reference evidence="1 2" key="1">
    <citation type="submission" date="2017-01" db="EMBL/GenBank/DDBJ databases">
        <title>The cable genome- insights into the physiology and evolution of filamentous bacteria capable of sulfide oxidation via long distance electron transfer.</title>
        <authorList>
            <person name="Schreiber L."/>
            <person name="Bjerg J.T."/>
            <person name="Boggild A."/>
            <person name="Van De Vossenberg J."/>
            <person name="Meysman F."/>
            <person name="Nielsen L.P."/>
            <person name="Schramm A."/>
            <person name="Kjeldsen K.U."/>
        </authorList>
    </citation>
    <scope>NUCLEOTIDE SEQUENCE [LARGE SCALE GENOMIC DNA]</scope>
    <source>
        <strain evidence="1">A5</strain>
    </source>
</reference>
<dbReference type="Proteomes" id="UP000288892">
    <property type="component" value="Unassembled WGS sequence"/>
</dbReference>
<dbReference type="AlphaFoldDB" id="A0A444JDB7"/>
<evidence type="ECO:0000313" key="1">
    <source>
        <dbReference type="EMBL" id="RWX51063.1"/>
    </source>
</evidence>
<dbReference type="InterPro" id="IPR036465">
    <property type="entry name" value="vWFA_dom_sf"/>
</dbReference>
<name>A0A444JDB7_9BACT</name>
<organism evidence="1 2">
    <name type="scientific">Candidatus Electrothrix marina</name>
    <dbReference type="NCBI Taxonomy" id="1859130"/>
    <lineage>
        <taxon>Bacteria</taxon>
        <taxon>Pseudomonadati</taxon>
        <taxon>Thermodesulfobacteriota</taxon>
        <taxon>Desulfobulbia</taxon>
        <taxon>Desulfobulbales</taxon>
        <taxon>Desulfobulbaceae</taxon>
        <taxon>Candidatus Electrothrix</taxon>
    </lineage>
</organism>
<proteinExistence type="predicted"/>
<protein>
    <submittedName>
        <fullName evidence="1">Uncharacterized protein</fullName>
    </submittedName>
</protein>
<sequence>MTSSAELSRMVLHEADAGISLSTFGVGLDFNEDLMAALSESGRGMYYFIDRPESMETILAKEFNSVERLVAADIKATVTLDRDLLIEQVFANTFKVNGNTVSVRFGDLAAGERRRMQIRFQPRQRGPGAVNNAATVQVAYTNPGGDGSGTLSRSIGLAYIKSRQAIAENMDQEVSERSAVFEANLARKEAALAVDRGETKRADSILDLVKKKIEGLAGSSSRVQQEVSDMESYQKGLEQPMPARERALMQKRVKHKSQAIEGC</sequence>
<dbReference type="Gene3D" id="3.40.50.410">
    <property type="entry name" value="von Willebrand factor, type A domain"/>
    <property type="match status" value="1"/>
</dbReference>
<accession>A0A444JDB7</accession>
<keyword evidence="2" id="KW-1185">Reference proteome</keyword>
<dbReference type="EMBL" id="MTKS01000218">
    <property type="protein sequence ID" value="RWX51063.1"/>
    <property type="molecule type" value="Genomic_DNA"/>
</dbReference>
<gene>
    <name evidence="1" type="ORF">VU01_12181</name>
</gene>
<comment type="caution">
    <text evidence="1">The sequence shown here is derived from an EMBL/GenBank/DDBJ whole genome shotgun (WGS) entry which is preliminary data.</text>
</comment>
<evidence type="ECO:0000313" key="2">
    <source>
        <dbReference type="Proteomes" id="UP000288892"/>
    </source>
</evidence>
<dbReference type="SUPFAM" id="SSF53300">
    <property type="entry name" value="vWA-like"/>
    <property type="match status" value="1"/>
</dbReference>